<dbReference type="InterPro" id="IPR036388">
    <property type="entry name" value="WH-like_DNA-bd_sf"/>
</dbReference>
<keyword evidence="2" id="KW-0238">DNA-binding</keyword>
<dbReference type="Proteomes" id="UP000199071">
    <property type="component" value="Unassembled WGS sequence"/>
</dbReference>
<dbReference type="InterPro" id="IPR000835">
    <property type="entry name" value="HTH_MarR-typ"/>
</dbReference>
<dbReference type="PROSITE" id="PS50995">
    <property type="entry name" value="HTH_MARR_2"/>
    <property type="match status" value="1"/>
</dbReference>
<dbReference type="GO" id="GO:0003677">
    <property type="term" value="F:DNA binding"/>
    <property type="evidence" value="ECO:0007669"/>
    <property type="project" value="UniProtKB-KW"/>
</dbReference>
<dbReference type="RefSeq" id="WP_090875816.1">
    <property type="nucleotide sequence ID" value="NZ_FMXQ01000003.1"/>
</dbReference>
<keyword evidence="3" id="KW-1185">Reference proteome</keyword>
<dbReference type="GO" id="GO:0006950">
    <property type="term" value="P:response to stress"/>
    <property type="evidence" value="ECO:0007669"/>
    <property type="project" value="TreeGrafter"/>
</dbReference>
<name>A0A1G6BJ12_9HYPH</name>
<dbReference type="EMBL" id="FMXQ01000003">
    <property type="protein sequence ID" value="SDB20641.1"/>
    <property type="molecule type" value="Genomic_DNA"/>
</dbReference>
<proteinExistence type="predicted"/>
<dbReference type="InterPro" id="IPR039422">
    <property type="entry name" value="MarR/SlyA-like"/>
</dbReference>
<sequence>MAEGDETGDRLINAIRENWPEQNSTAMELVIRLFRLRDMIWSRSNDEAHRAGLTWGEFEALAALRAGRRPHQMTPTEIAGLMLITSGGLTKILQGLESKGLVRRASNEADGRSCFIELTDAGAVAIDALTAKMTADSEALIGSALSQSDASRILRSLEKLSRAADRQA</sequence>
<evidence type="ECO:0000313" key="3">
    <source>
        <dbReference type="Proteomes" id="UP000199071"/>
    </source>
</evidence>
<dbReference type="Gene3D" id="1.10.10.10">
    <property type="entry name" value="Winged helix-like DNA-binding domain superfamily/Winged helix DNA-binding domain"/>
    <property type="match status" value="1"/>
</dbReference>
<dbReference type="AlphaFoldDB" id="A0A1G6BJ12"/>
<dbReference type="PRINTS" id="PR00598">
    <property type="entry name" value="HTHMARR"/>
</dbReference>
<evidence type="ECO:0000313" key="2">
    <source>
        <dbReference type="EMBL" id="SDB20641.1"/>
    </source>
</evidence>
<dbReference type="STRING" id="665467.SAMN02982931_01516"/>
<dbReference type="PANTHER" id="PTHR33164">
    <property type="entry name" value="TRANSCRIPTIONAL REGULATOR, MARR FAMILY"/>
    <property type="match status" value="1"/>
</dbReference>
<evidence type="ECO:0000259" key="1">
    <source>
        <dbReference type="PROSITE" id="PS50995"/>
    </source>
</evidence>
<feature type="domain" description="HTH marR-type" evidence="1">
    <location>
        <begin position="26"/>
        <end position="162"/>
    </location>
</feature>
<dbReference type="SMART" id="SM00347">
    <property type="entry name" value="HTH_MARR"/>
    <property type="match status" value="1"/>
</dbReference>
<accession>A0A1G6BJ12</accession>
<dbReference type="PANTHER" id="PTHR33164:SF104">
    <property type="entry name" value="TRANSCRIPTIONAL REGULATORY PROTEIN"/>
    <property type="match status" value="1"/>
</dbReference>
<gene>
    <name evidence="2" type="ORF">SAMN02982931_01516</name>
</gene>
<dbReference type="GO" id="GO:0003700">
    <property type="term" value="F:DNA-binding transcription factor activity"/>
    <property type="evidence" value="ECO:0007669"/>
    <property type="project" value="InterPro"/>
</dbReference>
<dbReference type="SUPFAM" id="SSF46785">
    <property type="entry name" value="Winged helix' DNA-binding domain"/>
    <property type="match status" value="1"/>
</dbReference>
<dbReference type="InterPro" id="IPR036390">
    <property type="entry name" value="WH_DNA-bd_sf"/>
</dbReference>
<protein>
    <submittedName>
        <fullName evidence="2">DNA-binding transcriptional regulator, MarR family</fullName>
    </submittedName>
</protein>
<dbReference type="OrthoDB" id="32523at2"/>
<dbReference type="Pfam" id="PF12802">
    <property type="entry name" value="MarR_2"/>
    <property type="match status" value="1"/>
</dbReference>
<reference evidence="2 3" key="1">
    <citation type="submission" date="2016-10" db="EMBL/GenBank/DDBJ databases">
        <authorList>
            <person name="de Groot N.N."/>
        </authorList>
    </citation>
    <scope>NUCLEOTIDE SEQUENCE [LARGE SCALE GENOMIC DNA]</scope>
    <source>
        <strain evidence="2 3">ATCC 35022</strain>
    </source>
</reference>
<organism evidence="2 3">
    <name type="scientific">Bauldia litoralis</name>
    <dbReference type="NCBI Taxonomy" id="665467"/>
    <lineage>
        <taxon>Bacteria</taxon>
        <taxon>Pseudomonadati</taxon>
        <taxon>Pseudomonadota</taxon>
        <taxon>Alphaproteobacteria</taxon>
        <taxon>Hyphomicrobiales</taxon>
        <taxon>Kaistiaceae</taxon>
        <taxon>Bauldia</taxon>
    </lineage>
</organism>